<dbReference type="AlphaFoldDB" id="A0AAE0G750"/>
<keyword evidence="2" id="KW-1185">Reference proteome</keyword>
<comment type="caution">
    <text evidence="1">The sequence shown here is derived from an EMBL/GenBank/DDBJ whole genome shotgun (WGS) entry which is preliminary data.</text>
</comment>
<evidence type="ECO:0000313" key="1">
    <source>
        <dbReference type="EMBL" id="KAK3272788.1"/>
    </source>
</evidence>
<sequence length="90" mass="9966">MSRKRWCSPLSTAIDNRHVTVFTIIDDGYGMDLTAPLHRAGDGSIADIFTHQPLPPQAVFYNNPSYYGLEIHSEVSDTDSDYGSAMDEAD</sequence>
<reference evidence="1 2" key="1">
    <citation type="journal article" date="2015" name="Genome Biol. Evol.">
        <title>Comparative Genomics of a Bacterivorous Green Alga Reveals Evolutionary Causalities and Consequences of Phago-Mixotrophic Mode of Nutrition.</title>
        <authorList>
            <person name="Burns J.A."/>
            <person name="Paasch A."/>
            <person name="Narechania A."/>
            <person name="Kim E."/>
        </authorList>
    </citation>
    <scope>NUCLEOTIDE SEQUENCE [LARGE SCALE GENOMIC DNA]</scope>
    <source>
        <strain evidence="1 2">PLY_AMNH</strain>
    </source>
</reference>
<proteinExistence type="predicted"/>
<name>A0AAE0G750_9CHLO</name>
<organism evidence="1 2">
    <name type="scientific">Cymbomonas tetramitiformis</name>
    <dbReference type="NCBI Taxonomy" id="36881"/>
    <lineage>
        <taxon>Eukaryota</taxon>
        <taxon>Viridiplantae</taxon>
        <taxon>Chlorophyta</taxon>
        <taxon>Pyramimonadophyceae</taxon>
        <taxon>Pyramimonadales</taxon>
        <taxon>Pyramimonadaceae</taxon>
        <taxon>Cymbomonas</taxon>
    </lineage>
</organism>
<gene>
    <name evidence="1" type="ORF">CYMTET_18935</name>
</gene>
<accession>A0AAE0G750</accession>
<protein>
    <submittedName>
        <fullName evidence="1">Uncharacterized protein</fullName>
    </submittedName>
</protein>
<dbReference type="Proteomes" id="UP001190700">
    <property type="component" value="Unassembled WGS sequence"/>
</dbReference>
<evidence type="ECO:0000313" key="2">
    <source>
        <dbReference type="Proteomes" id="UP001190700"/>
    </source>
</evidence>
<dbReference type="EMBL" id="LGRX02008790">
    <property type="protein sequence ID" value="KAK3272788.1"/>
    <property type="molecule type" value="Genomic_DNA"/>
</dbReference>